<name>A0A2A9NBP1_9AGAR</name>
<evidence type="ECO:0000256" key="1">
    <source>
        <dbReference type="SAM" id="Coils"/>
    </source>
</evidence>
<sequence length="328" mass="36780">MGIFFPDNINRGNRVDQLASDIEHLQSQIKQDVEDAKKHDEQAIEYLNKIIKARGFKTLDELVAEAEKRLSQEDRDKYREMKNDVQHLDDNVKLALNVGSGVMGLGAICGLSAAAIGLLSSRQLVMIGFRMIAIGLLKLITGELETGLKILKAAGRVFSKLLKGEALVGKAATAFRVFKVLGKVLAILGILVDVGTLVWDVIEESKQRDQLRDATKELCVARVQVKMTQAYARATLFFSADARSTLDHANDLQELVKEGDMTQARADKKLEEKINEWIPKLKKNIDAITDQSTYDDLRKFDSERTSWTDEDPGYDYIIDKLKNIQDLN</sequence>
<protein>
    <submittedName>
        <fullName evidence="3">Uncharacterized protein</fullName>
    </submittedName>
</protein>
<gene>
    <name evidence="3" type="ORF">AMATHDRAFT_8807</name>
</gene>
<dbReference type="OrthoDB" id="3516995at2759"/>
<evidence type="ECO:0000256" key="2">
    <source>
        <dbReference type="SAM" id="Phobius"/>
    </source>
</evidence>
<reference evidence="3 4" key="1">
    <citation type="submission" date="2014-02" db="EMBL/GenBank/DDBJ databases">
        <title>Transposable element dynamics among asymbiotic and ectomycorrhizal Amanita fungi.</title>
        <authorList>
            <consortium name="DOE Joint Genome Institute"/>
            <person name="Hess J."/>
            <person name="Skrede I."/>
            <person name="Wolfe B."/>
            <person name="LaButti K."/>
            <person name="Ohm R.A."/>
            <person name="Grigoriev I.V."/>
            <person name="Pringle A."/>
        </authorList>
    </citation>
    <scope>NUCLEOTIDE SEQUENCE [LARGE SCALE GENOMIC DNA]</scope>
    <source>
        <strain evidence="3 4">SKay4041</strain>
    </source>
</reference>
<feature type="transmembrane region" description="Helical" evidence="2">
    <location>
        <begin position="184"/>
        <end position="202"/>
    </location>
</feature>
<dbReference type="Proteomes" id="UP000242287">
    <property type="component" value="Unassembled WGS sequence"/>
</dbReference>
<accession>A0A2A9NBP1</accession>
<dbReference type="AlphaFoldDB" id="A0A2A9NBP1"/>
<keyword evidence="4" id="KW-1185">Reference proteome</keyword>
<feature type="coiled-coil region" evidence="1">
    <location>
        <begin position="15"/>
        <end position="76"/>
    </location>
</feature>
<keyword evidence="2" id="KW-0472">Membrane</keyword>
<evidence type="ECO:0000313" key="3">
    <source>
        <dbReference type="EMBL" id="PFH45677.1"/>
    </source>
</evidence>
<evidence type="ECO:0000313" key="4">
    <source>
        <dbReference type="Proteomes" id="UP000242287"/>
    </source>
</evidence>
<keyword evidence="2" id="KW-1133">Transmembrane helix</keyword>
<keyword evidence="2" id="KW-0812">Transmembrane</keyword>
<feature type="transmembrane region" description="Helical" evidence="2">
    <location>
        <begin position="94"/>
        <end position="117"/>
    </location>
</feature>
<organism evidence="3 4">
    <name type="scientific">Amanita thiersii Skay4041</name>
    <dbReference type="NCBI Taxonomy" id="703135"/>
    <lineage>
        <taxon>Eukaryota</taxon>
        <taxon>Fungi</taxon>
        <taxon>Dikarya</taxon>
        <taxon>Basidiomycota</taxon>
        <taxon>Agaricomycotina</taxon>
        <taxon>Agaricomycetes</taxon>
        <taxon>Agaricomycetidae</taxon>
        <taxon>Agaricales</taxon>
        <taxon>Pluteineae</taxon>
        <taxon>Amanitaceae</taxon>
        <taxon>Amanita</taxon>
    </lineage>
</organism>
<proteinExistence type="predicted"/>
<keyword evidence="1" id="KW-0175">Coiled coil</keyword>
<dbReference type="EMBL" id="KZ302312">
    <property type="protein sequence ID" value="PFH45677.1"/>
    <property type="molecule type" value="Genomic_DNA"/>
</dbReference>